<evidence type="ECO:0000256" key="1">
    <source>
        <dbReference type="SAM" id="MobiDB-lite"/>
    </source>
</evidence>
<feature type="compositionally biased region" description="Low complexity" evidence="1">
    <location>
        <begin position="178"/>
        <end position="187"/>
    </location>
</feature>
<proteinExistence type="predicted"/>
<evidence type="ECO:0000313" key="2">
    <source>
        <dbReference type="EMBL" id="KAL5105293.1"/>
    </source>
</evidence>
<feature type="compositionally biased region" description="Basic and acidic residues" evidence="1">
    <location>
        <begin position="156"/>
        <end position="166"/>
    </location>
</feature>
<gene>
    <name evidence="2" type="ORF">TcWFU_008993</name>
</gene>
<feature type="compositionally biased region" description="Basic residues" evidence="1">
    <location>
        <begin position="146"/>
        <end position="155"/>
    </location>
</feature>
<accession>A0ABR4Q7E3</accession>
<evidence type="ECO:0000313" key="3">
    <source>
        <dbReference type="Proteomes" id="UP001651158"/>
    </source>
</evidence>
<protein>
    <submittedName>
        <fullName evidence="2">Uncharacterized protein</fullName>
    </submittedName>
</protein>
<comment type="caution">
    <text evidence="2">The sequence shown here is derived from an EMBL/GenBank/DDBJ whole genome shotgun (WGS) entry which is preliminary data.</text>
</comment>
<feature type="compositionally biased region" description="Basic residues" evidence="1">
    <location>
        <begin position="167"/>
        <end position="177"/>
    </location>
</feature>
<dbReference type="Proteomes" id="UP001651158">
    <property type="component" value="Unassembled WGS sequence"/>
</dbReference>
<organism evidence="2 3">
    <name type="scientific">Taenia crassiceps</name>
    <dbReference type="NCBI Taxonomy" id="6207"/>
    <lineage>
        <taxon>Eukaryota</taxon>
        <taxon>Metazoa</taxon>
        <taxon>Spiralia</taxon>
        <taxon>Lophotrochozoa</taxon>
        <taxon>Platyhelminthes</taxon>
        <taxon>Cestoda</taxon>
        <taxon>Eucestoda</taxon>
        <taxon>Cyclophyllidea</taxon>
        <taxon>Taeniidae</taxon>
        <taxon>Taenia</taxon>
    </lineage>
</organism>
<dbReference type="EMBL" id="JAKROA010000009">
    <property type="protein sequence ID" value="KAL5105293.1"/>
    <property type="molecule type" value="Genomic_DNA"/>
</dbReference>
<name>A0ABR4Q7E3_9CEST</name>
<keyword evidence="3" id="KW-1185">Reference proteome</keyword>
<reference evidence="2 3" key="1">
    <citation type="journal article" date="2022" name="Front. Cell. Infect. Microbiol.">
        <title>The Genomes of Two Strains of Taenia crassiceps the Animal Model for the Study of Human Cysticercosis.</title>
        <authorList>
            <person name="Bobes R.J."/>
            <person name="Estrada K."/>
            <person name="Rios-Valencia D.G."/>
            <person name="Calderon-Gallegos A."/>
            <person name="de la Torre P."/>
            <person name="Carrero J.C."/>
            <person name="Sanchez-Flores A."/>
            <person name="Laclette J.P."/>
        </authorList>
    </citation>
    <scope>NUCLEOTIDE SEQUENCE [LARGE SCALE GENOMIC DNA]</scope>
    <source>
        <strain evidence="2">WFUcys</strain>
    </source>
</reference>
<feature type="region of interest" description="Disordered" evidence="1">
    <location>
        <begin position="141"/>
        <end position="200"/>
    </location>
</feature>
<sequence>MADKRLFLGYLKQSEVHNRILEEDLCWREYNDSVEREWRREHKRKLEEESDITASAASPTTALDFWRQVVRCGGNTDGRWRHDGFKELEDIGPSLPLSTDVELSQTNVPSRKLPLHFPKLSSPSMAASLFSSSSCSSSRVSERFHSSRKQRKSAKTTKEKTKEAKGGVKKRKKKRAHCSCSSSCLSSNNDQDVEWVEKKP</sequence>